<protein>
    <recommendedName>
        <fullName evidence="3">Peptidase S9 prolyl oligopeptidase catalytic domain-containing protein</fullName>
    </recommendedName>
</protein>
<dbReference type="AlphaFoldDB" id="A0A6P2DMP7"/>
<evidence type="ECO:0000259" key="3">
    <source>
        <dbReference type="Pfam" id="PF00326"/>
    </source>
</evidence>
<name>A0A6P2DMP7_9BACT</name>
<evidence type="ECO:0000313" key="5">
    <source>
        <dbReference type="Proteomes" id="UP000464178"/>
    </source>
</evidence>
<proteinExistence type="predicted"/>
<reference evidence="4 5" key="1">
    <citation type="submission" date="2019-05" db="EMBL/GenBank/DDBJ databases">
        <authorList>
            <consortium name="Science for Life Laboratories"/>
        </authorList>
    </citation>
    <scope>NUCLEOTIDE SEQUENCE [LARGE SCALE GENOMIC DNA]</scope>
    <source>
        <strain evidence="4">Soil9</strain>
    </source>
</reference>
<gene>
    <name evidence="4" type="ORF">SOIL9_70240</name>
</gene>
<dbReference type="InterPro" id="IPR029058">
    <property type="entry name" value="AB_hydrolase_fold"/>
</dbReference>
<evidence type="ECO:0000256" key="1">
    <source>
        <dbReference type="ARBA" id="ARBA00022801"/>
    </source>
</evidence>
<dbReference type="GO" id="GO:0052689">
    <property type="term" value="F:carboxylic ester hydrolase activity"/>
    <property type="evidence" value="ECO:0007669"/>
    <property type="project" value="UniProtKB-ARBA"/>
</dbReference>
<dbReference type="RefSeq" id="WP_162673179.1">
    <property type="nucleotide sequence ID" value="NZ_LR593886.1"/>
</dbReference>
<organism evidence="4 5">
    <name type="scientific">Gemmata massiliana</name>
    <dbReference type="NCBI Taxonomy" id="1210884"/>
    <lineage>
        <taxon>Bacteria</taxon>
        <taxon>Pseudomonadati</taxon>
        <taxon>Planctomycetota</taxon>
        <taxon>Planctomycetia</taxon>
        <taxon>Gemmatales</taxon>
        <taxon>Gemmataceae</taxon>
        <taxon>Gemmata</taxon>
    </lineage>
</organism>
<feature type="domain" description="Peptidase S9 prolyl oligopeptidase catalytic" evidence="3">
    <location>
        <begin position="123"/>
        <end position="318"/>
    </location>
</feature>
<dbReference type="InterPro" id="IPR050261">
    <property type="entry name" value="FrsA_esterase"/>
</dbReference>
<dbReference type="Gene3D" id="3.40.50.1820">
    <property type="entry name" value="alpha/beta hydrolase"/>
    <property type="match status" value="1"/>
</dbReference>
<evidence type="ECO:0000313" key="4">
    <source>
        <dbReference type="EMBL" id="VTS03912.1"/>
    </source>
</evidence>
<dbReference type="KEGG" id="gms:SOIL9_70240"/>
<dbReference type="InterPro" id="IPR001375">
    <property type="entry name" value="Peptidase_S9_cat"/>
</dbReference>
<feature type="chain" id="PRO_5026986186" description="Peptidase S9 prolyl oligopeptidase catalytic domain-containing protein" evidence="2">
    <location>
        <begin position="20"/>
        <end position="330"/>
    </location>
</feature>
<dbReference type="PANTHER" id="PTHR22946:SF9">
    <property type="entry name" value="POLYKETIDE TRANSFERASE AF380"/>
    <property type="match status" value="1"/>
</dbReference>
<dbReference type="Proteomes" id="UP000464178">
    <property type="component" value="Chromosome"/>
</dbReference>
<dbReference type="GO" id="GO:0006508">
    <property type="term" value="P:proteolysis"/>
    <property type="evidence" value="ECO:0007669"/>
    <property type="project" value="InterPro"/>
</dbReference>
<keyword evidence="5" id="KW-1185">Reference proteome</keyword>
<keyword evidence="1" id="KW-0378">Hydrolase</keyword>
<dbReference type="EMBL" id="LR593886">
    <property type="protein sequence ID" value="VTS03912.1"/>
    <property type="molecule type" value="Genomic_DNA"/>
</dbReference>
<keyword evidence="4" id="KW-0645">Protease</keyword>
<dbReference type="Pfam" id="PF00326">
    <property type="entry name" value="Peptidase_S9"/>
    <property type="match status" value="1"/>
</dbReference>
<keyword evidence="4" id="KW-0031">Aminopeptidase</keyword>
<accession>A0A6P2DMP7</accession>
<feature type="signal peptide" evidence="2">
    <location>
        <begin position="1"/>
        <end position="19"/>
    </location>
</feature>
<dbReference type="PANTHER" id="PTHR22946">
    <property type="entry name" value="DIENELACTONE HYDROLASE DOMAIN-CONTAINING PROTEIN-RELATED"/>
    <property type="match status" value="1"/>
</dbReference>
<keyword evidence="2" id="KW-0732">Signal</keyword>
<dbReference type="GO" id="GO:0008236">
    <property type="term" value="F:serine-type peptidase activity"/>
    <property type="evidence" value="ECO:0007669"/>
    <property type="project" value="InterPro"/>
</dbReference>
<sequence length="330" mass="36496">MSRLSFALLFALIPTSFCAAEEPDRVALRKKMERAMGPLPGADRKVPLDAKVVSEEKLDGYGRLKVTFAVEKGDRVPAWLLVPNSATRDKKAPAMLCLHQTVAIGKDEPIGLGKQDSKAQALHLVKRGFVCLAPDYPSFGEYKCDFQAAFKRGDYQSGTMKAIWNNMRAVDYLQSLPEVDGERIGVIGHSLGGHNSMFTAAFDERLKVIVSSCGFCSFAKYYKGNLKGWTSERYMPLIAREFGNDPKKMPFDFSDVVTSFAPRAFLAVAPEKDDNFEVSGVRDVIVAAEPAYKALKATDKLKALYPDAGHDFPADARKTAYEFIEAELKK</sequence>
<dbReference type="GO" id="GO:0004177">
    <property type="term" value="F:aminopeptidase activity"/>
    <property type="evidence" value="ECO:0007669"/>
    <property type="project" value="UniProtKB-KW"/>
</dbReference>
<dbReference type="SUPFAM" id="SSF53474">
    <property type="entry name" value="alpha/beta-Hydrolases"/>
    <property type="match status" value="1"/>
</dbReference>
<evidence type="ECO:0000256" key="2">
    <source>
        <dbReference type="SAM" id="SignalP"/>
    </source>
</evidence>